<name>A0A369K1H0_HYPMA</name>
<feature type="compositionally biased region" description="Basic and acidic residues" evidence="1">
    <location>
        <begin position="378"/>
        <end position="391"/>
    </location>
</feature>
<gene>
    <name evidence="3" type="ORF">Hypma_006187</name>
</gene>
<keyword evidence="4" id="KW-1185">Reference proteome</keyword>
<evidence type="ECO:0000313" key="4">
    <source>
        <dbReference type="Proteomes" id="UP000076154"/>
    </source>
</evidence>
<dbReference type="Pfam" id="PF00651">
    <property type="entry name" value="BTB"/>
    <property type="match status" value="1"/>
</dbReference>
<sequence length="403" mass="44319">MAHHSSDSGSFFALSRHDDYWINGGDLYFLVEHVQYRVHRYFFERESPFFKSRLTTPASPGASRQGSAESNAIVLENVRSADFAKFLWVFYNPKYSLYHTTVEDWTTILDLAHQWQFTEVKNLVVRELEKLEIPDVNRISTYHKYDIDRNLLISRYAALCEREDPLTLKEGLLLGMDTTLMIARTREYARSNPTPTGARSPTAAHIRQDEMHSLVRLLFEIQPPAEGSEDQGDATKTAPGGLPQSQTEPPTQKPPSPPPTVAPPVVQDKDKPEQPTGQPQAGKKKAKKGKQQQPTAQPAPSTPVVTTPTIPSVPPLLPEAGEAVAKEAAAVANSEAPLLHLETKDLLVDLVTLDGEATAEQKKTEDGKQKAAETAVEGENKAVEGEKKVDGEQQGIDGGAGDP</sequence>
<dbReference type="PROSITE" id="PS50097">
    <property type="entry name" value="BTB"/>
    <property type="match status" value="1"/>
</dbReference>
<dbReference type="SUPFAM" id="SSF54695">
    <property type="entry name" value="POZ domain"/>
    <property type="match status" value="1"/>
</dbReference>
<evidence type="ECO:0000256" key="1">
    <source>
        <dbReference type="SAM" id="MobiDB-lite"/>
    </source>
</evidence>
<feature type="region of interest" description="Disordered" evidence="1">
    <location>
        <begin position="358"/>
        <end position="403"/>
    </location>
</feature>
<feature type="compositionally biased region" description="Pro residues" evidence="1">
    <location>
        <begin position="251"/>
        <end position="262"/>
    </location>
</feature>
<dbReference type="EMBL" id="LUEZ02000040">
    <property type="protein sequence ID" value="RDB25703.1"/>
    <property type="molecule type" value="Genomic_DNA"/>
</dbReference>
<evidence type="ECO:0000313" key="3">
    <source>
        <dbReference type="EMBL" id="RDB25703.1"/>
    </source>
</evidence>
<dbReference type="AlphaFoldDB" id="A0A369K1H0"/>
<comment type="caution">
    <text evidence="3">The sequence shown here is derived from an EMBL/GenBank/DDBJ whole genome shotgun (WGS) entry which is preliminary data.</text>
</comment>
<dbReference type="STRING" id="39966.A0A369K1H0"/>
<dbReference type="Proteomes" id="UP000076154">
    <property type="component" value="Unassembled WGS sequence"/>
</dbReference>
<dbReference type="SMART" id="SM00225">
    <property type="entry name" value="BTB"/>
    <property type="match status" value="1"/>
</dbReference>
<protein>
    <recommendedName>
        <fullName evidence="2">BTB domain-containing protein</fullName>
    </recommendedName>
</protein>
<feature type="compositionally biased region" description="Low complexity" evidence="1">
    <location>
        <begin position="291"/>
        <end position="310"/>
    </location>
</feature>
<proteinExistence type="predicted"/>
<dbReference type="Gene3D" id="3.30.710.10">
    <property type="entry name" value="Potassium Channel Kv1.1, Chain A"/>
    <property type="match status" value="1"/>
</dbReference>
<dbReference type="InParanoid" id="A0A369K1H0"/>
<dbReference type="InterPro" id="IPR000210">
    <property type="entry name" value="BTB/POZ_dom"/>
</dbReference>
<feature type="domain" description="BTB" evidence="2">
    <location>
        <begin position="25"/>
        <end position="99"/>
    </location>
</feature>
<reference evidence="3" key="1">
    <citation type="submission" date="2018-04" db="EMBL/GenBank/DDBJ databases">
        <title>Whole genome sequencing of Hypsizygus marmoreus.</title>
        <authorList>
            <person name="Choi I.-G."/>
            <person name="Min B."/>
            <person name="Kim J.-G."/>
            <person name="Kim S."/>
            <person name="Oh Y.-L."/>
            <person name="Kong W.-S."/>
            <person name="Park H."/>
            <person name="Jeong J."/>
            <person name="Song E.-S."/>
        </authorList>
    </citation>
    <scope>NUCLEOTIDE SEQUENCE [LARGE SCALE GENOMIC DNA]</scope>
    <source>
        <strain evidence="3">51987-8</strain>
    </source>
</reference>
<feature type="compositionally biased region" description="Basic and acidic residues" evidence="1">
    <location>
        <begin position="359"/>
        <end position="371"/>
    </location>
</feature>
<dbReference type="OrthoDB" id="9997739at2759"/>
<dbReference type="InterPro" id="IPR011333">
    <property type="entry name" value="SKP1/BTB/POZ_sf"/>
</dbReference>
<feature type="region of interest" description="Disordered" evidence="1">
    <location>
        <begin position="225"/>
        <end position="318"/>
    </location>
</feature>
<organism evidence="3 4">
    <name type="scientific">Hypsizygus marmoreus</name>
    <name type="common">White beech mushroom</name>
    <name type="synonym">Agaricus marmoreus</name>
    <dbReference type="NCBI Taxonomy" id="39966"/>
    <lineage>
        <taxon>Eukaryota</taxon>
        <taxon>Fungi</taxon>
        <taxon>Dikarya</taxon>
        <taxon>Basidiomycota</taxon>
        <taxon>Agaricomycotina</taxon>
        <taxon>Agaricomycetes</taxon>
        <taxon>Agaricomycetidae</taxon>
        <taxon>Agaricales</taxon>
        <taxon>Tricholomatineae</taxon>
        <taxon>Lyophyllaceae</taxon>
        <taxon>Hypsizygus</taxon>
    </lineage>
</organism>
<accession>A0A369K1H0</accession>
<evidence type="ECO:0000259" key="2">
    <source>
        <dbReference type="PROSITE" id="PS50097"/>
    </source>
</evidence>